<dbReference type="InterPro" id="IPR045502">
    <property type="entry name" value="DUF6489"/>
</dbReference>
<dbReference type="EMBL" id="NOXU01000026">
    <property type="protein sequence ID" value="OYQ35180.1"/>
    <property type="molecule type" value="Genomic_DNA"/>
</dbReference>
<evidence type="ECO:0000313" key="2">
    <source>
        <dbReference type="Proteomes" id="UP000216998"/>
    </source>
</evidence>
<dbReference type="Proteomes" id="UP000216998">
    <property type="component" value="Unassembled WGS sequence"/>
</dbReference>
<organism evidence="1 2">
    <name type="scientific">Niveispirillum lacus</name>
    <dbReference type="NCBI Taxonomy" id="1981099"/>
    <lineage>
        <taxon>Bacteria</taxon>
        <taxon>Pseudomonadati</taxon>
        <taxon>Pseudomonadota</taxon>
        <taxon>Alphaproteobacteria</taxon>
        <taxon>Rhodospirillales</taxon>
        <taxon>Azospirillaceae</taxon>
        <taxon>Niveispirillum</taxon>
    </lineage>
</organism>
<evidence type="ECO:0008006" key="3">
    <source>
        <dbReference type="Google" id="ProtNLM"/>
    </source>
</evidence>
<dbReference type="RefSeq" id="WP_094455536.1">
    <property type="nucleotide sequence ID" value="NZ_NOXU01000026.1"/>
</dbReference>
<dbReference type="OrthoDB" id="5740990at2"/>
<name>A0A255Z3D1_9PROT</name>
<dbReference type="Pfam" id="PF20099">
    <property type="entry name" value="DUF6489"/>
    <property type="match status" value="1"/>
</dbReference>
<dbReference type="AlphaFoldDB" id="A0A255Z3D1"/>
<accession>A0A255Z3D1</accession>
<evidence type="ECO:0000313" key="1">
    <source>
        <dbReference type="EMBL" id="OYQ35180.1"/>
    </source>
</evidence>
<reference evidence="1 2" key="1">
    <citation type="submission" date="2017-07" db="EMBL/GenBank/DDBJ databases">
        <title>Niveispirillum cyanobacteriorum sp. nov., isolated from cyanobacterial aggregates in a eutrophic lake.</title>
        <authorList>
            <person name="Cai H."/>
        </authorList>
    </citation>
    <scope>NUCLEOTIDE SEQUENCE [LARGE SCALE GENOMIC DNA]</scope>
    <source>
        <strain evidence="2">TH1-14</strain>
    </source>
</reference>
<keyword evidence="2" id="KW-1185">Reference proteome</keyword>
<gene>
    <name evidence="1" type="ORF">CHU95_08065</name>
</gene>
<protein>
    <recommendedName>
        <fullName evidence="3">Ribosomal protein S1</fullName>
    </recommendedName>
</protein>
<proteinExistence type="predicted"/>
<sequence length="87" mass="9815">MKVTINIDCTPEEARTFLGLPDVQPMQTALMQQMQDQLSANMKAMDPETMMKTWLPVGLQGIEQFQKMMWSQMSSAMGGTPTKDTKK</sequence>
<comment type="caution">
    <text evidence="1">The sequence shown here is derived from an EMBL/GenBank/DDBJ whole genome shotgun (WGS) entry which is preliminary data.</text>
</comment>